<feature type="domain" description="Peptidase S8/S53" evidence="2">
    <location>
        <begin position="699"/>
        <end position="904"/>
    </location>
</feature>
<protein>
    <recommendedName>
        <fullName evidence="2">Peptidase S8/S53 domain-containing protein</fullName>
    </recommendedName>
</protein>
<dbReference type="InterPro" id="IPR000209">
    <property type="entry name" value="Peptidase_S8/S53_dom"/>
</dbReference>
<evidence type="ECO:0000313" key="4">
    <source>
        <dbReference type="Proteomes" id="UP001498476"/>
    </source>
</evidence>
<comment type="caution">
    <text evidence="3">The sequence shown here is derived from an EMBL/GenBank/DDBJ whole genome shotgun (WGS) entry which is preliminary data.</text>
</comment>
<organism evidence="3 4">
    <name type="scientific">Neonectria punicea</name>
    <dbReference type="NCBI Taxonomy" id="979145"/>
    <lineage>
        <taxon>Eukaryota</taxon>
        <taxon>Fungi</taxon>
        <taxon>Dikarya</taxon>
        <taxon>Ascomycota</taxon>
        <taxon>Pezizomycotina</taxon>
        <taxon>Sordariomycetes</taxon>
        <taxon>Hypocreomycetidae</taxon>
        <taxon>Hypocreales</taxon>
        <taxon>Nectriaceae</taxon>
        <taxon>Neonectria</taxon>
    </lineage>
</organism>
<reference evidence="3 4" key="1">
    <citation type="journal article" date="2025" name="Microbiol. Resour. Announc.">
        <title>Draft genome sequences for Neonectria magnoliae and Neonectria punicea, canker pathogens of Liriodendron tulipifera and Acer saccharum in West Virginia.</title>
        <authorList>
            <person name="Petronek H.M."/>
            <person name="Kasson M.T."/>
            <person name="Metheny A.M."/>
            <person name="Stauder C.M."/>
            <person name="Lovett B."/>
            <person name="Lynch S.C."/>
            <person name="Garnas J.R."/>
            <person name="Kasson L.R."/>
            <person name="Stajich J.E."/>
        </authorList>
    </citation>
    <scope>NUCLEOTIDE SEQUENCE [LARGE SCALE GENOMIC DNA]</scope>
    <source>
        <strain evidence="3 4">NRRL 64653</strain>
    </source>
</reference>
<evidence type="ECO:0000259" key="2">
    <source>
        <dbReference type="Pfam" id="PF00082"/>
    </source>
</evidence>
<dbReference type="InterPro" id="IPR036852">
    <property type="entry name" value="Peptidase_S8/S53_dom_sf"/>
</dbReference>
<accession>A0ABR1GL84</accession>
<name>A0ABR1GL84_9HYPO</name>
<gene>
    <name evidence="3" type="ORF">QQX98_011598</name>
</gene>
<dbReference type="Proteomes" id="UP001498476">
    <property type="component" value="Unassembled WGS sequence"/>
</dbReference>
<dbReference type="EMBL" id="JAZAVJ010000290">
    <property type="protein sequence ID" value="KAK7402652.1"/>
    <property type="molecule type" value="Genomic_DNA"/>
</dbReference>
<keyword evidence="4" id="KW-1185">Reference proteome</keyword>
<proteinExistence type="predicted"/>
<feature type="compositionally biased region" description="Basic and acidic residues" evidence="1">
    <location>
        <begin position="189"/>
        <end position="200"/>
    </location>
</feature>
<evidence type="ECO:0000256" key="1">
    <source>
        <dbReference type="SAM" id="MobiDB-lite"/>
    </source>
</evidence>
<sequence length="995" mass="112266">MKARPDETENPAGGTPEQLGSYDESNLGEVGRDEEEGLVTYSLHRQIAKSWVTGESITVHEDKYRSVLLKKDPDGRNIIHRVLSDLKSKNIRAPEKTLDSIEALVLEAPELFTTSAQYSMIPMIEASSSQINILFRVINLLIPQSALGEINVRCEQGCGQCPLWTVAEGRRNQYGQKINGTKDPNGDQLNRDKSTDKAQGKDITPQDGTYCLHDMIDVDGLLAGDRRLREVLKAGNQALPKQHGQTQPPCLQSLLISDRFTRDQDPNSQLIELKGFKVLLQLCPDEIFTNALPIGHSPLQMAVQLYNNQSVDCDLLFSVIQALVDRNPRSIFFKSGEGKDARTAYRLLKELGEPPSEQHSKSRKRAEELLKITCIGARRKLYDEKMKVWRHDYMLEEKRDFLYWNAKLERRFYLNLAGESVMLDHTYIDAMIDQSGMRFEPVLDFVKLPYWKPEDVKPRLKLLFQSPAHGMPTKSNRQLTGESEADAMIESDPYKGVFRWLWDSGVRKIYTVEVDDDGPEPHTNAAIREAFRGRDPETAPTRDFKIDVWKWKKFDICSETIVTAAPTVKEVHLFSHGNTAVLRGWASKLGLPKLLELETLRIEIFPKNENDEKDCRAYEEKFKQSLARKCPRLTLENIEIFNHGPLVELTCVEDETRDTEGCDQHTDLEAIPKSKEWIKQLDNFKDFMLNLGLSNKPSVKVALLDNGCKLTTLHGKQTGRSFSRDNKEYFVGGCEHGTLLASCIREVCPMAELYIARLDDSRVSENQKFTIASCYEALQWALDMEADIISMSWTFERKGGANDDHEKRFIDLITTAVASNKVIFFGALPDKGPTVDTHNFVPVGVKNVIRIGSATIHGDTSQDNLHAEPDFLLPGEELEFQPGKHVRGSSYATAYAAGLAAMVLYCLRAYDLLNEDVGDDRLAKALASAKTTEGMTVIFRSLSQTNHNKRSDRGAFVKPYITFGQDFNSGASEATILSRIIDEVLPPSFLRRAHL</sequence>
<dbReference type="Gene3D" id="3.40.50.200">
    <property type="entry name" value="Peptidase S8/S53 domain"/>
    <property type="match status" value="1"/>
</dbReference>
<evidence type="ECO:0000313" key="3">
    <source>
        <dbReference type="EMBL" id="KAK7402652.1"/>
    </source>
</evidence>
<feature type="region of interest" description="Disordered" evidence="1">
    <location>
        <begin position="175"/>
        <end position="204"/>
    </location>
</feature>
<dbReference type="SUPFAM" id="SSF52743">
    <property type="entry name" value="Subtilisin-like"/>
    <property type="match status" value="1"/>
</dbReference>
<dbReference type="Pfam" id="PF00082">
    <property type="entry name" value="Peptidase_S8"/>
    <property type="match status" value="1"/>
</dbReference>
<feature type="region of interest" description="Disordered" evidence="1">
    <location>
        <begin position="1"/>
        <end position="30"/>
    </location>
</feature>